<accession>A0A644ZZE4</accession>
<dbReference type="Pfam" id="PF03872">
    <property type="entry name" value="RseA_N"/>
    <property type="match status" value="1"/>
</dbReference>
<proteinExistence type="predicted"/>
<dbReference type="PANTHER" id="PTHR38104:SF1">
    <property type="entry name" value="ANTI-SIGMA-E FACTOR RSEA"/>
    <property type="match status" value="1"/>
</dbReference>
<gene>
    <name evidence="2" type="ORF">SDC9_93048</name>
</gene>
<evidence type="ECO:0000259" key="1">
    <source>
        <dbReference type="Pfam" id="PF03872"/>
    </source>
</evidence>
<sequence>MQVNAGDTMNGDVVMREQLSALADGELMSAQCAQVVAFADSEEGRAAWHEYHLIGDVLRSSELARPASCDLVGRLRAQLAQEAGSRSQAHGETVQVAAQPVVVAHPAEAANSEVFRWKMVAGFASLAAVATIGWNAYTGLAGSTAQSGMQLAAVPAASEQIGEPRSATVALSLPTQSERGQGPVMIRDPRLDELLAAHKQYGSTSALQMPAGFLRNATFEAPAR</sequence>
<feature type="domain" description="Anti sigma-E protein RseA N-terminal" evidence="1">
    <location>
        <begin position="16"/>
        <end position="89"/>
    </location>
</feature>
<dbReference type="CDD" id="cd16328">
    <property type="entry name" value="RseA_N"/>
    <property type="match status" value="1"/>
</dbReference>
<dbReference type="GO" id="GO:0016989">
    <property type="term" value="F:sigma factor antagonist activity"/>
    <property type="evidence" value="ECO:0007669"/>
    <property type="project" value="InterPro"/>
</dbReference>
<protein>
    <recommendedName>
        <fullName evidence="1">Anti sigma-E protein RseA N-terminal domain-containing protein</fullName>
    </recommendedName>
</protein>
<dbReference type="SUPFAM" id="SSF89069">
    <property type="entry name" value="N-terminal, cytoplasmic domain of anti-sigmaE factor RseA"/>
    <property type="match status" value="1"/>
</dbReference>
<name>A0A644ZZE4_9ZZZZ</name>
<dbReference type="InterPro" id="IPR036147">
    <property type="entry name" value="Anti-sigma_E_RseA_N_sf"/>
</dbReference>
<dbReference type="InterPro" id="IPR052383">
    <property type="entry name" value="Anti-sigma-E_RseA-like"/>
</dbReference>
<reference evidence="2" key="1">
    <citation type="submission" date="2019-08" db="EMBL/GenBank/DDBJ databases">
        <authorList>
            <person name="Kucharzyk K."/>
            <person name="Murdoch R.W."/>
            <person name="Higgins S."/>
            <person name="Loffler F."/>
        </authorList>
    </citation>
    <scope>NUCLEOTIDE SEQUENCE</scope>
</reference>
<organism evidence="2">
    <name type="scientific">bioreactor metagenome</name>
    <dbReference type="NCBI Taxonomy" id="1076179"/>
    <lineage>
        <taxon>unclassified sequences</taxon>
        <taxon>metagenomes</taxon>
        <taxon>ecological metagenomes</taxon>
    </lineage>
</organism>
<dbReference type="EMBL" id="VSSQ01011240">
    <property type="protein sequence ID" value="MPM46350.1"/>
    <property type="molecule type" value="Genomic_DNA"/>
</dbReference>
<dbReference type="PANTHER" id="PTHR38104">
    <property type="match status" value="1"/>
</dbReference>
<dbReference type="Gene3D" id="1.10.10.880">
    <property type="entry name" value="Anti sigma-E protein RseA, N-terminal domain"/>
    <property type="match status" value="1"/>
</dbReference>
<dbReference type="AlphaFoldDB" id="A0A644ZZE4"/>
<evidence type="ECO:0000313" key="2">
    <source>
        <dbReference type="EMBL" id="MPM46350.1"/>
    </source>
</evidence>
<comment type="caution">
    <text evidence="2">The sequence shown here is derived from an EMBL/GenBank/DDBJ whole genome shotgun (WGS) entry which is preliminary data.</text>
</comment>
<dbReference type="InterPro" id="IPR005572">
    <property type="entry name" value="Anti-sigma_E_RseA_N"/>
</dbReference>